<dbReference type="EMBL" id="CAKXAJ010026211">
    <property type="protein sequence ID" value="CAH2262275.1"/>
    <property type="molecule type" value="Genomic_DNA"/>
</dbReference>
<dbReference type="GO" id="GO:0003676">
    <property type="term" value="F:nucleic acid binding"/>
    <property type="evidence" value="ECO:0007669"/>
    <property type="project" value="InterPro"/>
</dbReference>
<dbReference type="Pfam" id="PF00075">
    <property type="entry name" value="RNase_H"/>
    <property type="match status" value="1"/>
</dbReference>
<dbReference type="InterPro" id="IPR012337">
    <property type="entry name" value="RNaseH-like_sf"/>
</dbReference>
<accession>A0A8S4S999</accession>
<evidence type="ECO:0000313" key="2">
    <source>
        <dbReference type="EMBL" id="CAH2262275.1"/>
    </source>
</evidence>
<dbReference type="InterPro" id="IPR036397">
    <property type="entry name" value="RNaseH_sf"/>
</dbReference>
<dbReference type="Proteomes" id="UP000838756">
    <property type="component" value="Unassembled WGS sequence"/>
</dbReference>
<dbReference type="SUPFAM" id="SSF53098">
    <property type="entry name" value="Ribonuclease H-like"/>
    <property type="match status" value="1"/>
</dbReference>
<reference evidence="2" key="1">
    <citation type="submission" date="2022-03" db="EMBL/GenBank/DDBJ databases">
        <authorList>
            <person name="Lindestad O."/>
        </authorList>
    </citation>
    <scope>NUCLEOTIDE SEQUENCE</scope>
</reference>
<keyword evidence="3" id="KW-1185">Reference proteome</keyword>
<dbReference type="Gene3D" id="3.30.420.10">
    <property type="entry name" value="Ribonuclease H-like superfamily/Ribonuclease H"/>
    <property type="match status" value="1"/>
</dbReference>
<protein>
    <submittedName>
        <fullName evidence="2">Jg26856 protein</fullName>
    </submittedName>
</protein>
<evidence type="ECO:0000313" key="3">
    <source>
        <dbReference type="Proteomes" id="UP000838756"/>
    </source>
</evidence>
<comment type="caution">
    <text evidence="2">The sequence shown here is derived from an EMBL/GenBank/DDBJ whole genome shotgun (WGS) entry which is preliminary data.</text>
</comment>
<proteinExistence type="predicted"/>
<dbReference type="PROSITE" id="PS50879">
    <property type="entry name" value="RNASE_H_1"/>
    <property type="match status" value="1"/>
</dbReference>
<sequence length="182" mass="20263">MGTDSMSALQALSRFPFKSAQISHVILKIRNLLLTCNEKGYTVVFSWVPGHTGISGNERVDQLANEAISCGDIADYCNYAYDLCALPKHSLQESWKMAWSISSQSKGKSFARIQNSIPSKPWFSGLKLSRRVTCILTRMRLGHVCSPVQLAKFGIVDSDLIEVRRVILYGRKVEKVSSCCAK</sequence>
<dbReference type="CDD" id="cd09276">
    <property type="entry name" value="Rnase_HI_RT_non_LTR"/>
    <property type="match status" value="1"/>
</dbReference>
<gene>
    <name evidence="2" type="primary">jg26856</name>
    <name evidence="2" type="ORF">PAEG_LOCUS24143</name>
</gene>
<evidence type="ECO:0000259" key="1">
    <source>
        <dbReference type="PROSITE" id="PS50879"/>
    </source>
</evidence>
<dbReference type="InterPro" id="IPR002156">
    <property type="entry name" value="RNaseH_domain"/>
</dbReference>
<dbReference type="OrthoDB" id="8058536at2759"/>
<name>A0A8S4S999_9NEOP</name>
<organism evidence="2 3">
    <name type="scientific">Pararge aegeria aegeria</name>
    <dbReference type="NCBI Taxonomy" id="348720"/>
    <lineage>
        <taxon>Eukaryota</taxon>
        <taxon>Metazoa</taxon>
        <taxon>Ecdysozoa</taxon>
        <taxon>Arthropoda</taxon>
        <taxon>Hexapoda</taxon>
        <taxon>Insecta</taxon>
        <taxon>Pterygota</taxon>
        <taxon>Neoptera</taxon>
        <taxon>Endopterygota</taxon>
        <taxon>Lepidoptera</taxon>
        <taxon>Glossata</taxon>
        <taxon>Ditrysia</taxon>
        <taxon>Papilionoidea</taxon>
        <taxon>Nymphalidae</taxon>
        <taxon>Satyrinae</taxon>
        <taxon>Satyrini</taxon>
        <taxon>Parargina</taxon>
        <taxon>Pararge</taxon>
    </lineage>
</organism>
<feature type="domain" description="RNase H type-1" evidence="1">
    <location>
        <begin position="1"/>
        <end position="69"/>
    </location>
</feature>
<dbReference type="GO" id="GO:0004523">
    <property type="term" value="F:RNA-DNA hybrid ribonuclease activity"/>
    <property type="evidence" value="ECO:0007669"/>
    <property type="project" value="InterPro"/>
</dbReference>
<dbReference type="AlphaFoldDB" id="A0A8S4S999"/>